<comment type="caution">
    <text evidence="1">The sequence shown here is derived from an EMBL/GenBank/DDBJ whole genome shotgun (WGS) entry which is preliminary data.</text>
</comment>
<accession>A0A4Y1ZM56</accession>
<organism evidence="1 2">
    <name type="scientific">Araneus ventricosus</name>
    <name type="common">Orbweaver spider</name>
    <name type="synonym">Epeira ventricosa</name>
    <dbReference type="NCBI Taxonomy" id="182803"/>
    <lineage>
        <taxon>Eukaryota</taxon>
        <taxon>Metazoa</taxon>
        <taxon>Ecdysozoa</taxon>
        <taxon>Arthropoda</taxon>
        <taxon>Chelicerata</taxon>
        <taxon>Arachnida</taxon>
        <taxon>Araneae</taxon>
        <taxon>Araneomorphae</taxon>
        <taxon>Entelegynae</taxon>
        <taxon>Araneoidea</taxon>
        <taxon>Araneidae</taxon>
        <taxon>Araneus</taxon>
    </lineage>
</organism>
<keyword evidence="2" id="KW-1185">Reference proteome</keyword>
<dbReference type="OrthoDB" id="276422at2759"/>
<reference evidence="1 2" key="1">
    <citation type="journal article" date="2019" name="Sci. Rep.">
        <title>Orb-weaving spider Araneus ventricosus genome elucidates the spidroin gene catalogue.</title>
        <authorList>
            <person name="Kono N."/>
            <person name="Nakamura H."/>
            <person name="Ohtoshi R."/>
            <person name="Moran D.A.P."/>
            <person name="Shinohara A."/>
            <person name="Yoshida Y."/>
            <person name="Fujiwara M."/>
            <person name="Mori M."/>
            <person name="Tomita M."/>
            <person name="Arakawa K."/>
        </authorList>
    </citation>
    <scope>NUCLEOTIDE SEQUENCE [LARGE SCALE GENOMIC DNA]</scope>
</reference>
<sequence>MAETGEFFSPSEKVLYKDLGLKVMNHYFVWLNKTNLITDKVLLIYKEYLRYLLNPKLLAEYSPREYWEYLKNQNPNGPTLDISNVPWPHGALVKIGSELYDILQKTVAFDPNRVRHKASN</sequence>
<feature type="non-terminal residue" evidence="1">
    <location>
        <position position="120"/>
    </location>
</feature>
<proteinExistence type="predicted"/>
<protein>
    <submittedName>
        <fullName evidence="1">Uncharacterized protein</fullName>
    </submittedName>
</protein>
<evidence type="ECO:0000313" key="2">
    <source>
        <dbReference type="Proteomes" id="UP000499080"/>
    </source>
</evidence>
<dbReference type="AlphaFoldDB" id="A0A4Y1ZM56"/>
<dbReference type="EMBL" id="BGPR01075915">
    <property type="protein sequence ID" value="GBL57986.1"/>
    <property type="molecule type" value="Genomic_DNA"/>
</dbReference>
<evidence type="ECO:0000313" key="1">
    <source>
        <dbReference type="EMBL" id="GBL57986.1"/>
    </source>
</evidence>
<gene>
    <name evidence="1" type="ORF">AVEN_238274_1</name>
</gene>
<name>A0A4Y1ZM56_ARAVE</name>
<dbReference type="Proteomes" id="UP000499080">
    <property type="component" value="Unassembled WGS sequence"/>
</dbReference>